<dbReference type="GO" id="GO:0006974">
    <property type="term" value="P:DNA damage response"/>
    <property type="evidence" value="ECO:0007669"/>
    <property type="project" value="TreeGrafter"/>
</dbReference>
<dbReference type="OMA" id="QHAAFKR"/>
<feature type="compositionally biased region" description="Polar residues" evidence="1">
    <location>
        <begin position="324"/>
        <end position="347"/>
    </location>
</feature>
<feature type="compositionally biased region" description="Polar residues" evidence="1">
    <location>
        <begin position="359"/>
        <end position="368"/>
    </location>
</feature>
<dbReference type="GeneTree" id="ENSGT00390000009597"/>
<dbReference type="GO" id="GO:2000001">
    <property type="term" value="P:regulation of DNA damage checkpoint"/>
    <property type="evidence" value="ECO:0007669"/>
    <property type="project" value="TreeGrafter"/>
</dbReference>
<feature type="region of interest" description="Disordered" evidence="1">
    <location>
        <begin position="173"/>
        <end position="277"/>
    </location>
</feature>
<dbReference type="GeneID" id="103386874"/>
<feature type="compositionally biased region" description="Polar residues" evidence="1">
    <location>
        <begin position="195"/>
        <end position="211"/>
    </location>
</feature>
<evidence type="ECO:0000313" key="3">
    <source>
        <dbReference type="Proteomes" id="UP000265120"/>
    </source>
</evidence>
<dbReference type="Ensembl" id="ENSCSET00000000863.1">
    <property type="protein sequence ID" value="ENSCSEP00000000835.1"/>
    <property type="gene ID" value="ENSCSEG00000000595.1"/>
</dbReference>
<dbReference type="CTD" id="100005357"/>
<dbReference type="Pfam" id="PF15350">
    <property type="entry name" value="ETAA1"/>
    <property type="match status" value="1"/>
</dbReference>
<feature type="region of interest" description="Disordered" evidence="1">
    <location>
        <begin position="602"/>
        <end position="621"/>
    </location>
</feature>
<dbReference type="STRING" id="244447.ENSCSEP00000000835"/>
<dbReference type="PANTHER" id="PTHR16434:SF3">
    <property type="entry name" value="EWING'S TUMOR-ASSOCIATED ANTIGEN 1"/>
    <property type="match status" value="1"/>
</dbReference>
<sequence>MIHAANDGAVAADSAEFIELWRNVINVNEGKTAAECEETGGQTIKMPRTTTATTAVCGDLQSPKRSGFSGFAGLSHGDSPSEVEPSQDIFWDANSPTQGKAGSGNRNIRVEISDIVNRIAPKETTVKATESSLLQWISDSAVPCTPDVPEPRTKRRVSRQTVDELLKLARRFDENMQQDKESSEKLIDVNKNHQDCVNPSEVKSSETSSGRNTEEVKCSSSSDRVEAELQALFDSSTQKVSGPLSQGSSVSASLPKRPGTGTSAGAQQSELKKTAAEQTCDDFKDNWESDDALDDFFVLEMSPTADRTSHTDTTATLKTDGETETTPSKSVCKNTTNTNRPHPTSGSHLKPVRPKPKSTNRSTFTLESNPRCRLSTEASEVSNSQRSVLKPKDQRSVTTNTATVPQPDRQRDSDDVKASDSLWDDGVEDALLYQVCDTVERISNSQPREEEPAVDGQRSATAPVPIHRVRSANTGANTNRRSSCAFVRSNSVPGTSSQSVNYRGWSVTMRGANNQSPARISQSLPGSRRSLGTFSQFRESPGSVELPTATARPTPKSELHHAAFKRNVTDSADSSNKVFVTSQMMGKCSAVEIERKKQEALARRRRRIQERTKSATELRPK</sequence>
<reference evidence="2" key="3">
    <citation type="submission" date="2025-09" db="UniProtKB">
        <authorList>
            <consortium name="Ensembl"/>
        </authorList>
    </citation>
    <scope>IDENTIFICATION</scope>
</reference>
<dbReference type="InterPro" id="IPR029406">
    <property type="entry name" value="ETAA1"/>
</dbReference>
<name>A0A3P8UKM4_CYNSE</name>
<keyword evidence="3" id="KW-1185">Reference proteome</keyword>
<feature type="compositionally biased region" description="Polar residues" evidence="1">
    <location>
        <begin position="376"/>
        <end position="387"/>
    </location>
</feature>
<dbReference type="Proteomes" id="UP000265120">
    <property type="component" value="Chromosome 12"/>
</dbReference>
<dbReference type="InParanoid" id="A0A3P8UKM4"/>
<protein>
    <submittedName>
        <fullName evidence="2">Uncharacterized LOC103386874</fullName>
    </submittedName>
</protein>
<dbReference type="KEGG" id="csem:103386874"/>
<dbReference type="GO" id="GO:0031297">
    <property type="term" value="P:replication fork processing"/>
    <property type="evidence" value="ECO:0007669"/>
    <property type="project" value="TreeGrafter"/>
</dbReference>
<reference evidence="2 3" key="1">
    <citation type="journal article" date="2014" name="Nat. Genet.">
        <title>Whole-genome sequence of a flatfish provides insights into ZW sex chromosome evolution and adaptation to a benthic lifestyle.</title>
        <authorList>
            <person name="Chen S."/>
            <person name="Zhang G."/>
            <person name="Shao C."/>
            <person name="Huang Q."/>
            <person name="Liu G."/>
            <person name="Zhang P."/>
            <person name="Song W."/>
            <person name="An N."/>
            <person name="Chalopin D."/>
            <person name="Volff J.N."/>
            <person name="Hong Y."/>
            <person name="Li Q."/>
            <person name="Sha Z."/>
            <person name="Zhou H."/>
            <person name="Xie M."/>
            <person name="Yu Q."/>
            <person name="Liu Y."/>
            <person name="Xiang H."/>
            <person name="Wang N."/>
            <person name="Wu K."/>
            <person name="Yang C."/>
            <person name="Zhou Q."/>
            <person name="Liao X."/>
            <person name="Yang L."/>
            <person name="Hu Q."/>
            <person name="Zhang J."/>
            <person name="Meng L."/>
            <person name="Jin L."/>
            <person name="Tian Y."/>
            <person name="Lian J."/>
            <person name="Yang J."/>
            <person name="Miao G."/>
            <person name="Liu S."/>
            <person name="Liang Z."/>
            <person name="Yan F."/>
            <person name="Li Y."/>
            <person name="Sun B."/>
            <person name="Zhang H."/>
            <person name="Zhang J."/>
            <person name="Zhu Y."/>
            <person name="Du M."/>
            <person name="Zhao Y."/>
            <person name="Schartl M."/>
            <person name="Tang Q."/>
            <person name="Wang J."/>
        </authorList>
    </citation>
    <scope>NUCLEOTIDE SEQUENCE</scope>
</reference>
<feature type="compositionally biased region" description="Polar residues" evidence="1">
    <location>
        <begin position="260"/>
        <end position="269"/>
    </location>
</feature>
<feature type="compositionally biased region" description="Basic and acidic residues" evidence="1">
    <location>
        <begin position="609"/>
        <end position="621"/>
    </location>
</feature>
<reference evidence="2" key="2">
    <citation type="submission" date="2025-08" db="UniProtKB">
        <authorList>
            <consortium name="Ensembl"/>
        </authorList>
    </citation>
    <scope>IDENTIFICATION</scope>
</reference>
<dbReference type="OrthoDB" id="9378993at2759"/>
<dbReference type="GO" id="GO:0043596">
    <property type="term" value="C:nuclear replication fork"/>
    <property type="evidence" value="ECO:0007669"/>
    <property type="project" value="TreeGrafter"/>
</dbReference>
<dbReference type="GO" id="GO:0043539">
    <property type="term" value="F:protein serine/threonine kinase activator activity"/>
    <property type="evidence" value="ECO:0007669"/>
    <property type="project" value="TreeGrafter"/>
</dbReference>
<feature type="region of interest" description="Disordered" evidence="1">
    <location>
        <begin position="301"/>
        <end position="422"/>
    </location>
</feature>
<feature type="compositionally biased region" description="Basic and acidic residues" evidence="1">
    <location>
        <begin position="408"/>
        <end position="418"/>
    </location>
</feature>
<dbReference type="PANTHER" id="PTHR16434">
    <property type="entry name" value="EWING'S TUMOR-ASSOCIATED ANTIGEN 1 ETAA1"/>
    <property type="match status" value="1"/>
</dbReference>
<proteinExistence type="predicted"/>
<evidence type="ECO:0000256" key="1">
    <source>
        <dbReference type="SAM" id="MobiDB-lite"/>
    </source>
</evidence>
<feature type="compositionally biased region" description="Polar residues" evidence="1">
    <location>
        <begin position="233"/>
        <end position="252"/>
    </location>
</feature>
<feature type="compositionally biased region" description="Basic and acidic residues" evidence="1">
    <location>
        <begin position="173"/>
        <end position="194"/>
    </location>
</feature>
<accession>A0A3P8UKM4</accession>
<feature type="region of interest" description="Disordered" evidence="1">
    <location>
        <begin position="538"/>
        <end position="558"/>
    </location>
</feature>
<dbReference type="AlphaFoldDB" id="A0A3P8UKM4"/>
<dbReference type="RefSeq" id="XP_008319527.1">
    <property type="nucleotide sequence ID" value="XM_008321305.3"/>
</dbReference>
<organism evidence="2 3">
    <name type="scientific">Cynoglossus semilaevis</name>
    <name type="common">Tongue sole</name>
    <dbReference type="NCBI Taxonomy" id="244447"/>
    <lineage>
        <taxon>Eukaryota</taxon>
        <taxon>Metazoa</taxon>
        <taxon>Chordata</taxon>
        <taxon>Craniata</taxon>
        <taxon>Vertebrata</taxon>
        <taxon>Euteleostomi</taxon>
        <taxon>Actinopterygii</taxon>
        <taxon>Neopterygii</taxon>
        <taxon>Teleostei</taxon>
        <taxon>Neoteleostei</taxon>
        <taxon>Acanthomorphata</taxon>
        <taxon>Carangaria</taxon>
        <taxon>Pleuronectiformes</taxon>
        <taxon>Pleuronectoidei</taxon>
        <taxon>Cynoglossidae</taxon>
        <taxon>Cynoglossinae</taxon>
        <taxon>Cynoglossus</taxon>
    </lineage>
</organism>
<feature type="compositionally biased region" description="Basic and acidic residues" evidence="1">
    <location>
        <begin position="212"/>
        <end position="227"/>
    </location>
</feature>
<evidence type="ECO:0000313" key="2">
    <source>
        <dbReference type="Ensembl" id="ENSCSEP00000000835.1"/>
    </source>
</evidence>